<reference evidence="4" key="2">
    <citation type="submission" date="2020-12" db="EMBL/GenBank/DDBJ databases">
        <authorList>
            <person name="Kanost M."/>
        </authorList>
    </citation>
    <scope>NUCLEOTIDE SEQUENCE</scope>
</reference>
<evidence type="ECO:0000313" key="4">
    <source>
        <dbReference type="EMBL" id="KAG6443334.1"/>
    </source>
</evidence>
<sequence length="437" mass="49849">MILLITELLSKNFQLRLDFKLNNTLDLKLFYYLNIMVIFLSAVAIFCTLFQLGYSQESHIYPATSSNGQHGIYPYWPFQAQTADRNYNPNHRRVRKPCSRRMNSNDPTSEDTESQWIPTYTSRIVKPLEENNLIFNSRSLKDKDFNSKPMVVSNKVVELNAVTEPPLSKNVNEPVKNNNPCEKTTTTAKDADSRSDLDYKQVEPNYYAEAEDKTGRNQYEYDSAIDVSTEINLDDCNNKIVPDGNSRRFLTQPDQVLSRPNLPVLNSNRTESVQEPKLNQKNVPPYSQDIEEPVESRVGFTNPRPISIEGNVIDPTKGRGISPMTNDKVMLMQNTKICYACSSVSDPTCWHPDRRTTVKYCRIGHDSCVTKTIRNTNGLIVIRDCARSCDDNDVTGLISRYKSCSICHYDLCNSAYSIKIHNVMLLSSLLAFIKYLL</sequence>
<name>A0A921YR01_MANSE</name>
<keyword evidence="2" id="KW-0472">Membrane</keyword>
<gene>
    <name evidence="4" type="ORF">O3G_MSEX002823</name>
</gene>
<feature type="compositionally biased region" description="Low complexity" evidence="1">
    <location>
        <begin position="169"/>
        <end position="182"/>
    </location>
</feature>
<evidence type="ECO:0000313" key="5">
    <source>
        <dbReference type="Proteomes" id="UP000791440"/>
    </source>
</evidence>
<evidence type="ECO:0000256" key="2">
    <source>
        <dbReference type="SAM" id="Phobius"/>
    </source>
</evidence>
<proteinExistence type="predicted"/>
<evidence type="ECO:0000256" key="1">
    <source>
        <dbReference type="SAM" id="MobiDB-lite"/>
    </source>
</evidence>
<feature type="region of interest" description="Disordered" evidence="1">
    <location>
        <begin position="91"/>
        <end position="114"/>
    </location>
</feature>
<comment type="caution">
    <text evidence="4">The sequence shown here is derived from an EMBL/GenBank/DDBJ whole genome shotgun (WGS) entry which is preliminary data.</text>
</comment>
<keyword evidence="5" id="KW-1185">Reference proteome</keyword>
<feature type="region of interest" description="Disordered" evidence="1">
    <location>
        <begin position="244"/>
        <end position="320"/>
    </location>
</feature>
<keyword evidence="2" id="KW-0812">Transmembrane</keyword>
<dbReference type="Proteomes" id="UP000791440">
    <property type="component" value="Unassembled WGS sequence"/>
</dbReference>
<organism evidence="4 5">
    <name type="scientific">Manduca sexta</name>
    <name type="common">Tobacco hawkmoth</name>
    <name type="synonym">Tobacco hornworm</name>
    <dbReference type="NCBI Taxonomy" id="7130"/>
    <lineage>
        <taxon>Eukaryota</taxon>
        <taxon>Metazoa</taxon>
        <taxon>Ecdysozoa</taxon>
        <taxon>Arthropoda</taxon>
        <taxon>Hexapoda</taxon>
        <taxon>Insecta</taxon>
        <taxon>Pterygota</taxon>
        <taxon>Neoptera</taxon>
        <taxon>Endopterygota</taxon>
        <taxon>Lepidoptera</taxon>
        <taxon>Glossata</taxon>
        <taxon>Ditrysia</taxon>
        <taxon>Bombycoidea</taxon>
        <taxon>Sphingidae</taxon>
        <taxon>Sphinginae</taxon>
        <taxon>Sphingini</taxon>
        <taxon>Manduca</taxon>
    </lineage>
</organism>
<feature type="compositionally biased region" description="Basic and acidic residues" evidence="1">
    <location>
        <begin position="189"/>
        <end position="201"/>
    </location>
</feature>
<dbReference type="AlphaFoldDB" id="A0A921YR01"/>
<feature type="compositionally biased region" description="Polar residues" evidence="1">
    <location>
        <begin position="264"/>
        <end position="282"/>
    </location>
</feature>
<feature type="region of interest" description="Disordered" evidence="1">
    <location>
        <begin position="167"/>
        <end position="204"/>
    </location>
</feature>
<dbReference type="Pfam" id="PF05444">
    <property type="entry name" value="DUF753"/>
    <property type="match status" value="1"/>
</dbReference>
<reference evidence="4" key="1">
    <citation type="journal article" date="2016" name="Insect Biochem. Mol. Biol.">
        <title>Multifaceted biological insights from a draft genome sequence of the tobacco hornworm moth, Manduca sexta.</title>
        <authorList>
            <person name="Kanost M.R."/>
            <person name="Arrese E.L."/>
            <person name="Cao X."/>
            <person name="Chen Y.R."/>
            <person name="Chellapilla S."/>
            <person name="Goldsmith M.R."/>
            <person name="Grosse-Wilde E."/>
            <person name="Heckel D.G."/>
            <person name="Herndon N."/>
            <person name="Jiang H."/>
            <person name="Papanicolaou A."/>
            <person name="Qu J."/>
            <person name="Soulages J.L."/>
            <person name="Vogel H."/>
            <person name="Walters J."/>
            <person name="Waterhouse R.M."/>
            <person name="Ahn S.J."/>
            <person name="Almeida F.C."/>
            <person name="An C."/>
            <person name="Aqrawi P."/>
            <person name="Bretschneider A."/>
            <person name="Bryant W.B."/>
            <person name="Bucks S."/>
            <person name="Chao H."/>
            <person name="Chevignon G."/>
            <person name="Christen J.M."/>
            <person name="Clarke D.F."/>
            <person name="Dittmer N.T."/>
            <person name="Ferguson L.C.F."/>
            <person name="Garavelou S."/>
            <person name="Gordon K.H.J."/>
            <person name="Gunaratna R.T."/>
            <person name="Han Y."/>
            <person name="Hauser F."/>
            <person name="He Y."/>
            <person name="Heidel-Fischer H."/>
            <person name="Hirsh A."/>
            <person name="Hu Y."/>
            <person name="Jiang H."/>
            <person name="Kalra D."/>
            <person name="Klinner C."/>
            <person name="Konig C."/>
            <person name="Kovar C."/>
            <person name="Kroll A.R."/>
            <person name="Kuwar S.S."/>
            <person name="Lee S.L."/>
            <person name="Lehman R."/>
            <person name="Li K."/>
            <person name="Li Z."/>
            <person name="Liang H."/>
            <person name="Lovelace S."/>
            <person name="Lu Z."/>
            <person name="Mansfield J.H."/>
            <person name="McCulloch K.J."/>
            <person name="Mathew T."/>
            <person name="Morton B."/>
            <person name="Muzny D.M."/>
            <person name="Neunemann D."/>
            <person name="Ongeri F."/>
            <person name="Pauchet Y."/>
            <person name="Pu L.L."/>
            <person name="Pyrousis I."/>
            <person name="Rao X.J."/>
            <person name="Redding A."/>
            <person name="Roesel C."/>
            <person name="Sanchez-Gracia A."/>
            <person name="Schaack S."/>
            <person name="Shukla A."/>
            <person name="Tetreau G."/>
            <person name="Wang Y."/>
            <person name="Xiong G.H."/>
            <person name="Traut W."/>
            <person name="Walsh T.K."/>
            <person name="Worley K.C."/>
            <person name="Wu D."/>
            <person name="Wu W."/>
            <person name="Wu Y.Q."/>
            <person name="Zhang X."/>
            <person name="Zou Z."/>
            <person name="Zucker H."/>
            <person name="Briscoe A.D."/>
            <person name="Burmester T."/>
            <person name="Clem R.J."/>
            <person name="Feyereisen R."/>
            <person name="Grimmelikhuijzen C.J.P."/>
            <person name="Hamodrakas S.J."/>
            <person name="Hansson B.S."/>
            <person name="Huguet E."/>
            <person name="Jermiin L.S."/>
            <person name="Lan Q."/>
            <person name="Lehman H.K."/>
            <person name="Lorenzen M."/>
            <person name="Merzendorfer H."/>
            <person name="Michalopoulos I."/>
            <person name="Morton D.B."/>
            <person name="Muthukrishnan S."/>
            <person name="Oakeshott J.G."/>
            <person name="Palmer W."/>
            <person name="Park Y."/>
            <person name="Passarelli A.L."/>
            <person name="Rozas J."/>
            <person name="Schwartz L.M."/>
            <person name="Smith W."/>
            <person name="Southgate A."/>
            <person name="Vilcinskas A."/>
            <person name="Vogt R."/>
            <person name="Wang P."/>
            <person name="Werren J."/>
            <person name="Yu X.Q."/>
            <person name="Zhou J.J."/>
            <person name="Brown S.J."/>
            <person name="Scherer S.E."/>
            <person name="Richards S."/>
            <person name="Blissard G.W."/>
        </authorList>
    </citation>
    <scope>NUCLEOTIDE SEQUENCE</scope>
</reference>
<feature type="transmembrane region" description="Helical" evidence="2">
    <location>
        <begin position="29"/>
        <end position="50"/>
    </location>
</feature>
<keyword evidence="2" id="KW-1133">Transmembrane helix</keyword>
<protein>
    <recommendedName>
        <fullName evidence="3">DUF753 domain-containing protein</fullName>
    </recommendedName>
</protein>
<feature type="domain" description="DUF753" evidence="3">
    <location>
        <begin position="338"/>
        <end position="413"/>
    </location>
</feature>
<dbReference type="InterPro" id="IPR008472">
    <property type="entry name" value="DUF753"/>
</dbReference>
<dbReference type="EMBL" id="JH668301">
    <property type="protein sequence ID" value="KAG6443334.1"/>
    <property type="molecule type" value="Genomic_DNA"/>
</dbReference>
<evidence type="ECO:0000259" key="3">
    <source>
        <dbReference type="Pfam" id="PF05444"/>
    </source>
</evidence>
<accession>A0A921YR01</accession>